<organism evidence="3 4">
    <name type="scientific">Durusdinium trenchii</name>
    <dbReference type="NCBI Taxonomy" id="1381693"/>
    <lineage>
        <taxon>Eukaryota</taxon>
        <taxon>Sar</taxon>
        <taxon>Alveolata</taxon>
        <taxon>Dinophyceae</taxon>
        <taxon>Suessiales</taxon>
        <taxon>Symbiodiniaceae</taxon>
        <taxon>Durusdinium</taxon>
    </lineage>
</organism>
<feature type="compositionally biased region" description="Polar residues" evidence="1">
    <location>
        <begin position="53"/>
        <end position="63"/>
    </location>
</feature>
<evidence type="ECO:0000256" key="1">
    <source>
        <dbReference type="SAM" id="MobiDB-lite"/>
    </source>
</evidence>
<feature type="signal peptide" evidence="2">
    <location>
        <begin position="1"/>
        <end position="25"/>
    </location>
</feature>
<feature type="chain" id="PRO_5046374358" evidence="2">
    <location>
        <begin position="26"/>
        <end position="94"/>
    </location>
</feature>
<protein>
    <submittedName>
        <fullName evidence="3">Uncharacterized protein</fullName>
    </submittedName>
</protein>
<dbReference type="EMBL" id="CAXAMN010028694">
    <property type="protein sequence ID" value="CAK9117396.1"/>
    <property type="molecule type" value="Genomic_DNA"/>
</dbReference>
<evidence type="ECO:0000313" key="4">
    <source>
        <dbReference type="Proteomes" id="UP001642484"/>
    </source>
</evidence>
<dbReference type="Proteomes" id="UP001642484">
    <property type="component" value="Unassembled WGS sequence"/>
</dbReference>
<evidence type="ECO:0000256" key="2">
    <source>
        <dbReference type="SAM" id="SignalP"/>
    </source>
</evidence>
<keyword evidence="4" id="KW-1185">Reference proteome</keyword>
<comment type="caution">
    <text evidence="3">The sequence shown here is derived from an EMBL/GenBank/DDBJ whole genome shotgun (WGS) entry which is preliminary data.</text>
</comment>
<gene>
    <name evidence="3" type="ORF">CCMP2556_LOCUS54732</name>
</gene>
<accession>A0ABP0SYD1</accession>
<evidence type="ECO:0000313" key="3">
    <source>
        <dbReference type="EMBL" id="CAK9117396.1"/>
    </source>
</evidence>
<name>A0ABP0SYD1_9DINO</name>
<feature type="region of interest" description="Disordered" evidence="1">
    <location>
        <begin position="39"/>
        <end position="65"/>
    </location>
</feature>
<reference evidence="3 4" key="1">
    <citation type="submission" date="2024-02" db="EMBL/GenBank/DDBJ databases">
        <authorList>
            <person name="Chen Y."/>
            <person name="Shah S."/>
            <person name="Dougan E. K."/>
            <person name="Thang M."/>
            <person name="Chan C."/>
        </authorList>
    </citation>
    <scope>NUCLEOTIDE SEQUENCE [LARGE SCALE GENOMIC DNA]</scope>
</reference>
<sequence>MSRCLGSRSISCVALILAWATLMRSGSFCRPARARTQALGKASEDPEMLSMESVPSGNVSRPTPRQELELFQPPLNHHLTDCIETGIDLMGPLT</sequence>
<proteinExistence type="predicted"/>
<keyword evidence="2" id="KW-0732">Signal</keyword>